<dbReference type="EMBL" id="ACKY01000056">
    <property type="protein sequence ID" value="EEV88792.1"/>
    <property type="molecule type" value="Genomic_DNA"/>
</dbReference>
<proteinExistence type="predicted"/>
<evidence type="ECO:0000313" key="2">
    <source>
        <dbReference type="Proteomes" id="UP000004870"/>
    </source>
</evidence>
<dbReference type="InterPro" id="IPR010352">
    <property type="entry name" value="DUF945"/>
</dbReference>
<reference evidence="1 2" key="1">
    <citation type="submission" date="2009-08" db="EMBL/GenBank/DDBJ databases">
        <authorList>
            <person name="Qin X."/>
            <person name="Bachman B."/>
            <person name="Battles P."/>
            <person name="Bell A."/>
            <person name="Bess C."/>
            <person name="Bickham C."/>
            <person name="Chaboub L."/>
            <person name="Chen D."/>
            <person name="Coyle M."/>
            <person name="Deiros D.R."/>
            <person name="Dinh H."/>
            <person name="Forbes L."/>
            <person name="Fowler G."/>
            <person name="Francisco L."/>
            <person name="Fu Q."/>
            <person name="Gubbala S."/>
            <person name="Hale W."/>
            <person name="Han Y."/>
            <person name="Hemphill L."/>
            <person name="Highlander S.K."/>
            <person name="Hirani K."/>
            <person name="Hogues M."/>
            <person name="Jackson L."/>
            <person name="Jakkamsetti A."/>
            <person name="Javaid M."/>
            <person name="Jiang H."/>
            <person name="Korchina V."/>
            <person name="Kovar C."/>
            <person name="Lara F."/>
            <person name="Lee S."/>
            <person name="Mata R."/>
            <person name="Mathew T."/>
            <person name="Moen C."/>
            <person name="Morales K."/>
            <person name="Munidasa M."/>
            <person name="Nazareth L."/>
            <person name="Ngo R."/>
            <person name="Nguyen L."/>
            <person name="Okwuonu G."/>
            <person name="Ongeri F."/>
            <person name="Patil S."/>
            <person name="Petrosino J."/>
            <person name="Pham C."/>
            <person name="Pham P."/>
            <person name="Pu L.-L."/>
            <person name="Puazo M."/>
            <person name="Raj R."/>
            <person name="Reid J."/>
            <person name="Rouhana J."/>
            <person name="Saada N."/>
            <person name="Shang Y."/>
            <person name="Simmons D."/>
            <person name="Thornton R."/>
            <person name="Warren J."/>
            <person name="Weissenberger G."/>
            <person name="Zhang J."/>
            <person name="Zhang L."/>
            <person name="Zhou C."/>
            <person name="Zhu D."/>
            <person name="Muzny D."/>
            <person name="Worley K."/>
            <person name="Gibbs R."/>
        </authorList>
    </citation>
    <scope>NUCLEOTIDE SEQUENCE [LARGE SCALE GENOMIC DNA]</scope>
    <source>
        <strain evidence="2">ATCC 15826 / DSM 8339 / NCTC 10426 / 6573</strain>
    </source>
</reference>
<dbReference type="HOGENOM" id="CLU_666812_0_0_6"/>
<organism evidence="1 2">
    <name type="scientific">Cardiobacterium hominis (strain ATCC 15826 / DSM 8339 / NCTC 10426 / 6573)</name>
    <dbReference type="NCBI Taxonomy" id="638300"/>
    <lineage>
        <taxon>Bacteria</taxon>
        <taxon>Pseudomonadati</taxon>
        <taxon>Pseudomonadota</taxon>
        <taxon>Gammaproteobacteria</taxon>
        <taxon>Cardiobacteriales</taxon>
        <taxon>Cardiobacteriaceae</taxon>
        <taxon>Cardiobacterium</taxon>
    </lineage>
</organism>
<evidence type="ECO:0000313" key="1">
    <source>
        <dbReference type="EMBL" id="EEV88792.1"/>
    </source>
</evidence>
<dbReference type="Pfam" id="PF06097">
    <property type="entry name" value="DUF945"/>
    <property type="match status" value="1"/>
</dbReference>
<dbReference type="AlphaFoldDB" id="C8N9B9"/>
<protein>
    <submittedName>
        <fullName evidence="1">Uncharacterized protein</fullName>
    </submittedName>
</protein>
<dbReference type="OrthoDB" id="6320601at2"/>
<sequence>MPTHPMIKRLLAFLAVIWLIIAILAPSFLAPQIDAQLHAFFDSAEAHRLRANGIDLQLDNYQRGYFSSQADIHVNIRPYDGQPTWYRTTLHARINHAPLFNSGINLISATLTNSDSDGRYAPYLPDGHLRLQTRIAILGQIHQLIRIEPNHTTNLNSDGLRLSWHSHIRTPDRGNGEWLLGKQQWLEGRYRLELARSSGTYRNDGEALRLSAAQLNLTRRDISTSDQQDITLYNLQGTLTRAEQRYNIEDITFKNKTSYGKPTSQRLQHSTITAHHRANGSLRNLEAQTSPTFDLPVAKALNGDRLYLSLQQEADGNRLIITSNQEQTTHISGSLLFPLLFPPPYNIAQLNGTRGEFRLYGEYAHDSGLLPVLMLALGKDRLPADSEGDYLLQIDVNGNEVRVNGKTLLTLH</sequence>
<comment type="caution">
    <text evidence="1">The sequence shown here is derived from an EMBL/GenBank/DDBJ whole genome shotgun (WGS) entry which is preliminary data.</text>
</comment>
<dbReference type="Proteomes" id="UP000004870">
    <property type="component" value="Unassembled WGS sequence"/>
</dbReference>
<name>C8N9B9_CARH6</name>
<accession>C8N9B9</accession>
<gene>
    <name evidence="1" type="ORF">HMPREF0198_1097</name>
</gene>
<keyword evidence="2" id="KW-1185">Reference proteome</keyword>